<dbReference type="OrthoDB" id="9792518at2"/>
<dbReference type="GO" id="GO:0006281">
    <property type="term" value="P:DNA repair"/>
    <property type="evidence" value="ECO:0007669"/>
    <property type="project" value="TreeGrafter"/>
</dbReference>
<dbReference type="SUPFAM" id="SSF56784">
    <property type="entry name" value="HAD-like"/>
    <property type="match status" value="1"/>
</dbReference>
<dbReference type="Pfam" id="PF13419">
    <property type="entry name" value="HAD_2"/>
    <property type="match status" value="1"/>
</dbReference>
<dbReference type="InterPro" id="IPR050155">
    <property type="entry name" value="HAD-like_hydrolase_sf"/>
</dbReference>
<gene>
    <name evidence="1" type="ORF">PDUR_21830</name>
</gene>
<dbReference type="GO" id="GO:0005829">
    <property type="term" value="C:cytosol"/>
    <property type="evidence" value="ECO:0007669"/>
    <property type="project" value="TreeGrafter"/>
</dbReference>
<proteinExistence type="predicted"/>
<dbReference type="InterPro" id="IPR006439">
    <property type="entry name" value="HAD-SF_hydro_IA"/>
</dbReference>
<dbReference type="InterPro" id="IPR023214">
    <property type="entry name" value="HAD_sf"/>
</dbReference>
<dbReference type="InterPro" id="IPR036412">
    <property type="entry name" value="HAD-like_sf"/>
</dbReference>
<dbReference type="Gene3D" id="1.10.150.240">
    <property type="entry name" value="Putative phosphatase, domain 2"/>
    <property type="match status" value="1"/>
</dbReference>
<dbReference type="InterPro" id="IPR023198">
    <property type="entry name" value="PGP-like_dom2"/>
</dbReference>
<dbReference type="RefSeq" id="WP_042208043.1">
    <property type="nucleotide sequence ID" value="NZ_CP009288.1"/>
</dbReference>
<dbReference type="NCBIfam" id="TIGR01549">
    <property type="entry name" value="HAD-SF-IA-v1"/>
    <property type="match status" value="1"/>
</dbReference>
<dbReference type="AlphaFoldDB" id="A0A089IZ64"/>
<protein>
    <recommendedName>
        <fullName evidence="3">HAD family hydrolase</fullName>
    </recommendedName>
</protein>
<dbReference type="KEGG" id="pdu:PDUR_21830"/>
<dbReference type="PANTHER" id="PTHR43434:SF13">
    <property type="entry name" value="PHOSPHOGLYCOLATE PHOSPHATASE"/>
    <property type="match status" value="1"/>
</dbReference>
<evidence type="ECO:0000313" key="2">
    <source>
        <dbReference type="Proteomes" id="UP000029409"/>
    </source>
</evidence>
<dbReference type="GO" id="GO:0008967">
    <property type="term" value="F:phosphoglycolate phosphatase activity"/>
    <property type="evidence" value="ECO:0007669"/>
    <property type="project" value="TreeGrafter"/>
</dbReference>
<dbReference type="SFLD" id="SFLDG01129">
    <property type="entry name" value="C1.5:_HAD__Beta-PGM__Phosphata"/>
    <property type="match status" value="1"/>
</dbReference>
<reference evidence="1 2" key="1">
    <citation type="submission" date="2014-08" db="EMBL/GenBank/DDBJ databases">
        <title>Comparative genomics of the Paenibacillus odorifer group.</title>
        <authorList>
            <person name="den Bakker H.C."/>
            <person name="Tsai Y.-C."/>
            <person name="Martin N."/>
            <person name="Korlach J."/>
            <person name="Wiedmann M."/>
        </authorList>
    </citation>
    <scope>NUCLEOTIDE SEQUENCE [LARGE SCALE GENOMIC DNA]</scope>
    <source>
        <strain evidence="1 2">DSM 1735</strain>
    </source>
</reference>
<name>A0A089IZ64_PAEDU</name>
<dbReference type="eggNOG" id="COG0546">
    <property type="taxonomic scope" value="Bacteria"/>
</dbReference>
<dbReference type="SFLD" id="SFLDS00003">
    <property type="entry name" value="Haloacid_Dehalogenase"/>
    <property type="match status" value="1"/>
</dbReference>
<dbReference type="STRING" id="44251.PDUR_21830"/>
<dbReference type="Proteomes" id="UP000029409">
    <property type="component" value="Chromosome"/>
</dbReference>
<dbReference type="PANTHER" id="PTHR43434">
    <property type="entry name" value="PHOSPHOGLYCOLATE PHOSPHATASE"/>
    <property type="match status" value="1"/>
</dbReference>
<dbReference type="EMBL" id="CP009288">
    <property type="protein sequence ID" value="AIQ14249.1"/>
    <property type="molecule type" value="Genomic_DNA"/>
</dbReference>
<sequence>MIKHIIFDFDGTLVKSRTLAVDLFNELSDKYGYQKVKQEDVEELSKLSIMERLQKLNVPILKFPMLVREMKQLYRNYVIGLDLVEGVSDLLYGLKNQGYQLGILSSNTESNINHFLVTNKIRIFDYVFVASNLFGKDKAIKKLINHYNLPKDQVLYIGDELRDVEACKKIDVPFIGVTWGFDSAELLVKGPFEAIVNNPREIYEVIKR</sequence>
<dbReference type="InterPro" id="IPR041492">
    <property type="entry name" value="HAD_2"/>
</dbReference>
<keyword evidence="2" id="KW-1185">Reference proteome</keyword>
<organism evidence="1 2">
    <name type="scientific">Paenibacillus durus</name>
    <name type="common">Paenibacillus azotofixans</name>
    <dbReference type="NCBI Taxonomy" id="44251"/>
    <lineage>
        <taxon>Bacteria</taxon>
        <taxon>Bacillati</taxon>
        <taxon>Bacillota</taxon>
        <taxon>Bacilli</taxon>
        <taxon>Bacillales</taxon>
        <taxon>Paenibacillaceae</taxon>
        <taxon>Paenibacillus</taxon>
    </lineage>
</organism>
<evidence type="ECO:0000313" key="1">
    <source>
        <dbReference type="EMBL" id="AIQ14249.1"/>
    </source>
</evidence>
<accession>A0A089IZ64</accession>
<evidence type="ECO:0008006" key="3">
    <source>
        <dbReference type="Google" id="ProtNLM"/>
    </source>
</evidence>
<dbReference type="Gene3D" id="3.40.50.1000">
    <property type="entry name" value="HAD superfamily/HAD-like"/>
    <property type="match status" value="1"/>
</dbReference>